<dbReference type="Proteomes" id="UP000712600">
    <property type="component" value="Unassembled WGS sequence"/>
</dbReference>
<accession>A0A8S9R2U1</accession>
<evidence type="ECO:0000313" key="3">
    <source>
        <dbReference type="Proteomes" id="UP000712600"/>
    </source>
</evidence>
<organism evidence="2 3">
    <name type="scientific">Brassica cretica</name>
    <name type="common">Mustard</name>
    <dbReference type="NCBI Taxonomy" id="69181"/>
    <lineage>
        <taxon>Eukaryota</taxon>
        <taxon>Viridiplantae</taxon>
        <taxon>Streptophyta</taxon>
        <taxon>Embryophyta</taxon>
        <taxon>Tracheophyta</taxon>
        <taxon>Spermatophyta</taxon>
        <taxon>Magnoliopsida</taxon>
        <taxon>eudicotyledons</taxon>
        <taxon>Gunneridae</taxon>
        <taxon>Pentapetalae</taxon>
        <taxon>rosids</taxon>
        <taxon>malvids</taxon>
        <taxon>Brassicales</taxon>
        <taxon>Brassicaceae</taxon>
        <taxon>Brassiceae</taxon>
        <taxon>Brassica</taxon>
    </lineage>
</organism>
<proteinExistence type="predicted"/>
<feature type="region of interest" description="Disordered" evidence="1">
    <location>
        <begin position="102"/>
        <end position="133"/>
    </location>
</feature>
<evidence type="ECO:0000313" key="2">
    <source>
        <dbReference type="EMBL" id="KAF3558167.1"/>
    </source>
</evidence>
<sequence length="133" mass="14530">MGIASKGPRIVLRELRRGCTVSGGRSSPMGEVTSVWVVLAHGRGDLGAGRPRPWARIDRELVFRELSGIDSAVTGFDPNTDHMETDGNCDHPAPLVHDAQLDHDLLNPPDSVQLDCPPQDQGEESQSHQYQLQ</sequence>
<reference evidence="2" key="1">
    <citation type="submission" date="2019-12" db="EMBL/GenBank/DDBJ databases">
        <title>Genome sequencing and annotation of Brassica cretica.</title>
        <authorList>
            <person name="Studholme D.J."/>
            <person name="Sarris P."/>
        </authorList>
    </citation>
    <scope>NUCLEOTIDE SEQUENCE</scope>
    <source>
        <strain evidence="2">PFS-109/04</strain>
        <tissue evidence="2">Leaf</tissue>
    </source>
</reference>
<protein>
    <submittedName>
        <fullName evidence="2">Uncharacterized protein</fullName>
    </submittedName>
</protein>
<evidence type="ECO:0000256" key="1">
    <source>
        <dbReference type="SAM" id="MobiDB-lite"/>
    </source>
</evidence>
<dbReference type="EMBL" id="QGKX02000996">
    <property type="protein sequence ID" value="KAF3558167.1"/>
    <property type="molecule type" value="Genomic_DNA"/>
</dbReference>
<dbReference type="AlphaFoldDB" id="A0A8S9R2U1"/>
<gene>
    <name evidence="2" type="ORF">F2Q69_00013383</name>
</gene>
<comment type="caution">
    <text evidence="2">The sequence shown here is derived from an EMBL/GenBank/DDBJ whole genome shotgun (WGS) entry which is preliminary data.</text>
</comment>
<name>A0A8S9R2U1_BRACR</name>